<dbReference type="PANTHER" id="PTHR40094">
    <property type="entry name" value="ALPHA-2-MACROGLOBULIN HOMOLOG"/>
    <property type="match status" value="1"/>
</dbReference>
<organism evidence="4 5">
    <name type="scientific">Kordia periserrulae</name>
    <dbReference type="NCBI Taxonomy" id="701523"/>
    <lineage>
        <taxon>Bacteria</taxon>
        <taxon>Pseudomonadati</taxon>
        <taxon>Bacteroidota</taxon>
        <taxon>Flavobacteriia</taxon>
        <taxon>Flavobacteriales</taxon>
        <taxon>Flavobacteriaceae</taxon>
        <taxon>Kordia</taxon>
    </lineage>
</organism>
<dbReference type="InterPro" id="IPR051802">
    <property type="entry name" value="YfhM-like"/>
</dbReference>
<dbReference type="GO" id="GO:0004866">
    <property type="term" value="F:endopeptidase inhibitor activity"/>
    <property type="evidence" value="ECO:0007669"/>
    <property type="project" value="InterPro"/>
</dbReference>
<dbReference type="SMART" id="SM01360">
    <property type="entry name" value="A2M"/>
    <property type="match status" value="1"/>
</dbReference>
<evidence type="ECO:0000259" key="3">
    <source>
        <dbReference type="SMART" id="SM01360"/>
    </source>
</evidence>
<evidence type="ECO:0000256" key="1">
    <source>
        <dbReference type="ARBA" id="ARBA00010556"/>
    </source>
</evidence>
<dbReference type="PANTHER" id="PTHR40094:SF1">
    <property type="entry name" value="UBIQUITIN DOMAIN-CONTAINING PROTEIN"/>
    <property type="match status" value="1"/>
</dbReference>
<dbReference type="Gene3D" id="2.60.40.1930">
    <property type="match status" value="1"/>
</dbReference>
<dbReference type="Pfam" id="PF01835">
    <property type="entry name" value="MG2"/>
    <property type="match status" value="1"/>
</dbReference>
<dbReference type="InterPro" id="IPR047565">
    <property type="entry name" value="Alpha-macroglob_thiol-ester_cl"/>
</dbReference>
<dbReference type="Pfam" id="PF00207">
    <property type="entry name" value="A2M"/>
    <property type="match status" value="1"/>
</dbReference>
<reference evidence="4 5" key="1">
    <citation type="submission" date="2018-04" db="EMBL/GenBank/DDBJ databases">
        <title>Genomic Encyclopedia of Archaeal and Bacterial Type Strains, Phase II (KMG-II): from individual species to whole genera.</title>
        <authorList>
            <person name="Goeker M."/>
        </authorList>
    </citation>
    <scope>NUCLEOTIDE SEQUENCE [LARGE SCALE GENOMIC DNA]</scope>
    <source>
        <strain evidence="4 5">DSM 25731</strain>
    </source>
</reference>
<keyword evidence="5" id="KW-1185">Reference proteome</keyword>
<dbReference type="SMART" id="SM01359">
    <property type="entry name" value="A2M_N_2"/>
    <property type="match status" value="1"/>
</dbReference>
<dbReference type="InterPro" id="IPR008930">
    <property type="entry name" value="Terpenoid_cyclase/PrenylTrfase"/>
</dbReference>
<dbReference type="EMBL" id="QBKT01000005">
    <property type="protein sequence ID" value="PTX60938.1"/>
    <property type="molecule type" value="Genomic_DNA"/>
</dbReference>
<dbReference type="Gene3D" id="1.50.10.20">
    <property type="match status" value="1"/>
</dbReference>
<proteinExistence type="inferred from homology"/>
<dbReference type="InterPro" id="IPR011625">
    <property type="entry name" value="A2M_N_BRD"/>
</dbReference>
<dbReference type="Pfam" id="PF17973">
    <property type="entry name" value="bMG10"/>
    <property type="match status" value="1"/>
</dbReference>
<sequence>MKFYITDNRFLHFDQIFKRMKNVLAIFMIVLFSQFANAQEKYVQLWKEVTNLEKKGLTKSAFKKASEIYALAKKEQNNPQIVKAFLHKSNYQLTLEEDAELTIINSLKAEIASQSFPTKNILQSILGQLYWQYFKSNRYKFYNRTKTKEKVDTNDFRTWDLQTIFTEIGMHLDASLKNANQLQKVDLSEFDAILIMQEGSKKFRPTVYDFLAHNALEFYKSTEITITKPEETFKIDNEEYLCDAELFAELNITTKDSLSREFKALQLYQDLIRFHLKDKSPEALINVNIERLQYIVAKANFDNAKEKLIEIFQNEKTTYNTHPYSGMYDAETAQLYKELGDLYSTENPEKHQWKYQKAVTLCDEVITKFPESAAAKRCQNLKRIILKKDFSITTESVIPIGNYSRMSINYKNVEKLFFTVRRITHEQLKNYSKLYRKEEQQAFINKLPVSKNWNATLPTENDYHFHRTEIAVPPLQNGFYMLTASHTEELHKTFFATDIIQVTDIVITHKKTISEYIFQLTNRNNGKPIENQAIEFSYQKKYRGARETQTQTTDATGSAVLEADYNDRFYDLNIKVTTANDIAYFDDFSYTKRFISDKIEPQETLFLFTDRSIYRPSQTAHFKGILVRKEGTKSTILPNEKVTVLLRDANYQVVSEQSLVTNEYGSFKSEFIIPNNGLTGNFSIHASKGKDNLGSTYFSVEEYKRPKFEAKFLPITKTFAVNDTVAVNGNAMAFAGSSISDAKVTYSVKRTPRYPQWIYWRYPYINSSSQQITSGETITDANGNFEITFKAIPDASTSKKLLPIFDYAITADITDINGETRSASTDVRVGYHSLQANVVIDKKLDASKRDYTVKIITKNLNGEKVSAKGTVTIHKLQAPNRVLRERPYKVPDYLSISEKEFKKLFPHEAYSEDEQDFKSWKKGKKVFDENFDTSEKAQLELGKLKRWESGKYVVEISTTDANGYEIKDIVYTEVHNSKDKTAADNALLEVATDKDSYLPNEEVVLTLKSASKLMTVTVDVEKNKKIVNSYVISLEDGKQTLRIPVKKEDEGGFQIHCSATIFNSFINKQLLIMVEYPPSDLTIETTTFRDKLKPNEEETWSFKVKGAKGEKVTAELLASMYDASLDEFRTHDWNFNPINKPVYYSYFNINAGRSFDITRFGDSFNPYKSVVYNPQRFDQLNWFGLYFSSYGRMYRKGIAYESNSMVERKMAVPVAEEVVMDEVEEESEEALAFSVEVENDKKTAVATLLNAKDPKSIGETTQKEAIVPRKNLQETAFFFPQLQTDSEGNVSFTFTTPEALTKWKLQLLAHTKELHSATKTLTTVTQKELMVLPNAPRFVREGDAVVISTKISNLSEKNLNGEAMLQLINPFTGNDINPALFPRLGEPSQSFSVNAKGNTQVSWLLYIPKNLQAIQYTITAKAGEYSDGEQNALPVLSNRMLVTETLPMWIRSNETKTFTLDKLAETKSATLSHHKLSLEITSNPAWYAVQALPYLMEYPYECSEQTFSRYYANALASHIANSNPRIQQVFNQWKSSDALLSNLEKNQELKSLILQETPWVRDAQSETAQKKRIALLFDLNRMQHEETRTLQKLQQMQSSSGGFPWFSGGRDNRFITQHIITGFGHLKKLNVFEKTDEDTQQLLRKAIQYLDAEFIKEYKDIRKYNKGVDLSKDHLSYSQLHYLYMRSFFEEIGLSEEAQKIRDYYLGQIDKYWLSRSLYSKGLMALIAHRNKRAKTANGILQSLKENSITSDELGMYWKANTRSWYWYQAPIETQALLIEAFSEISNDITSVDNLKIWLLKNKQTNRWSTTKATADAVYALLLQGSDWLSVTDMVEVTVGNQQISPEKLEDVKVEAGTGYFKTSWNGSEVQPEMAKVTLTKTGKGIAWGGLYWQYFEDLDKITTAETSLKLSKKLFKRTYDASGEVITEIDENTQLELGDLVRVRIELRNDRPMEFVHLKDMRAAGFEPVNVLSQYKWQDGLGYYESTKDASTNFFFDYLPKGVFVFEYDLRVNNKGDFSNGISTIQSMYAPEFSSHSEGIRVKVD</sequence>
<evidence type="ECO:0000259" key="2">
    <source>
        <dbReference type="SMART" id="SM01359"/>
    </source>
</evidence>
<evidence type="ECO:0000313" key="5">
    <source>
        <dbReference type="Proteomes" id="UP000244090"/>
    </source>
</evidence>
<dbReference type="Proteomes" id="UP000244090">
    <property type="component" value="Unassembled WGS sequence"/>
</dbReference>
<dbReference type="InterPro" id="IPR002890">
    <property type="entry name" value="MG2"/>
</dbReference>
<accession>A0A2T6BY04</accession>
<protein>
    <submittedName>
        <fullName evidence="4">Alpha-2-macroglobulin family protein</fullName>
    </submittedName>
</protein>
<dbReference type="InterPro" id="IPR001599">
    <property type="entry name" value="Macroglobln_a2"/>
</dbReference>
<evidence type="ECO:0000313" key="4">
    <source>
        <dbReference type="EMBL" id="PTX60938.1"/>
    </source>
</evidence>
<comment type="similarity">
    <text evidence="1">Belongs to the protease inhibitor I39 (alpha-2-macroglobulin) family. Bacterial alpha-2-macroglobulin subfamily.</text>
</comment>
<feature type="domain" description="Alpha-2-macroglobulin" evidence="3">
    <location>
        <begin position="1275"/>
        <end position="1365"/>
    </location>
</feature>
<dbReference type="SMART" id="SM01419">
    <property type="entry name" value="Thiol-ester_cl"/>
    <property type="match status" value="1"/>
</dbReference>
<dbReference type="SUPFAM" id="SSF48239">
    <property type="entry name" value="Terpenoid cyclases/Protein prenyltransferases"/>
    <property type="match status" value="1"/>
</dbReference>
<gene>
    <name evidence="4" type="ORF">C8N46_10594</name>
</gene>
<dbReference type="InterPro" id="IPR041246">
    <property type="entry name" value="Bact_MG10"/>
</dbReference>
<name>A0A2T6BY04_9FLAO</name>
<feature type="domain" description="Alpha-2-macroglobulin bait region" evidence="2">
    <location>
        <begin position="988"/>
        <end position="1128"/>
    </location>
</feature>
<comment type="caution">
    <text evidence="4">The sequence shown here is derived from an EMBL/GenBank/DDBJ whole genome shotgun (WGS) entry which is preliminary data.</text>
</comment>